<evidence type="ECO:0000256" key="1">
    <source>
        <dbReference type="SAM" id="MobiDB-lite"/>
    </source>
</evidence>
<keyword evidence="3" id="KW-1185">Reference proteome</keyword>
<dbReference type="EMBL" id="JANEYF010000181">
    <property type="protein sequence ID" value="KAJ8971624.1"/>
    <property type="molecule type" value="Genomic_DNA"/>
</dbReference>
<sequence>MLLHSLLHVIVNQLELTDTNVEFRGSDSERLQSYISNAKPGPLLTLTEYSVGDPSGKEKKGKSKGKRASISGISSQTGQS</sequence>
<dbReference type="AlphaFoldDB" id="A0AAV8ZUM4"/>
<evidence type="ECO:0000313" key="3">
    <source>
        <dbReference type="Proteomes" id="UP001162156"/>
    </source>
</evidence>
<feature type="region of interest" description="Disordered" evidence="1">
    <location>
        <begin position="45"/>
        <end position="80"/>
    </location>
</feature>
<gene>
    <name evidence="2" type="ORF">NQ314_000607</name>
</gene>
<accession>A0AAV8ZUM4</accession>
<protein>
    <submittedName>
        <fullName evidence="2">Uncharacterized protein</fullName>
    </submittedName>
</protein>
<proteinExistence type="predicted"/>
<dbReference type="Proteomes" id="UP001162156">
    <property type="component" value="Unassembled WGS sequence"/>
</dbReference>
<organism evidence="2 3">
    <name type="scientific">Rhamnusium bicolor</name>
    <dbReference type="NCBI Taxonomy" id="1586634"/>
    <lineage>
        <taxon>Eukaryota</taxon>
        <taxon>Metazoa</taxon>
        <taxon>Ecdysozoa</taxon>
        <taxon>Arthropoda</taxon>
        <taxon>Hexapoda</taxon>
        <taxon>Insecta</taxon>
        <taxon>Pterygota</taxon>
        <taxon>Neoptera</taxon>
        <taxon>Endopterygota</taxon>
        <taxon>Coleoptera</taxon>
        <taxon>Polyphaga</taxon>
        <taxon>Cucujiformia</taxon>
        <taxon>Chrysomeloidea</taxon>
        <taxon>Cerambycidae</taxon>
        <taxon>Lepturinae</taxon>
        <taxon>Rhagiini</taxon>
        <taxon>Rhamnusium</taxon>
    </lineage>
</organism>
<comment type="caution">
    <text evidence="2">The sequence shown here is derived from an EMBL/GenBank/DDBJ whole genome shotgun (WGS) entry which is preliminary data.</text>
</comment>
<evidence type="ECO:0000313" key="2">
    <source>
        <dbReference type="EMBL" id="KAJ8971624.1"/>
    </source>
</evidence>
<feature type="compositionally biased region" description="Low complexity" evidence="1">
    <location>
        <begin position="68"/>
        <end position="80"/>
    </location>
</feature>
<name>A0AAV8ZUM4_9CUCU</name>
<reference evidence="2" key="1">
    <citation type="journal article" date="2023" name="Insect Mol. Biol.">
        <title>Genome sequencing provides insights into the evolution of gene families encoding plant cell wall-degrading enzymes in longhorned beetles.</title>
        <authorList>
            <person name="Shin N.R."/>
            <person name="Okamura Y."/>
            <person name="Kirsch R."/>
            <person name="Pauchet Y."/>
        </authorList>
    </citation>
    <scope>NUCLEOTIDE SEQUENCE</scope>
    <source>
        <strain evidence="2">RBIC_L_NR</strain>
    </source>
</reference>